<dbReference type="AlphaFoldDB" id="A0A1W1W6R2"/>
<dbReference type="OrthoDB" id="9787478at2"/>
<organism evidence="1 2">
    <name type="scientific">Sulfobacillus thermosulfidooxidans (strain DSM 9293 / VKM B-1269 / AT-1)</name>
    <dbReference type="NCBI Taxonomy" id="929705"/>
    <lineage>
        <taxon>Bacteria</taxon>
        <taxon>Bacillati</taxon>
        <taxon>Bacillota</taxon>
        <taxon>Clostridia</taxon>
        <taxon>Eubacteriales</taxon>
        <taxon>Clostridiales Family XVII. Incertae Sedis</taxon>
        <taxon>Sulfobacillus</taxon>
    </lineage>
</organism>
<gene>
    <name evidence="1" type="ORF">SAMN00768000_0194</name>
</gene>
<reference evidence="2" key="1">
    <citation type="submission" date="2017-04" db="EMBL/GenBank/DDBJ databases">
        <authorList>
            <person name="Varghese N."/>
            <person name="Submissions S."/>
        </authorList>
    </citation>
    <scope>NUCLEOTIDE SEQUENCE [LARGE SCALE GENOMIC DNA]</scope>
    <source>
        <strain evidence="2">DSM 9293</strain>
    </source>
</reference>
<dbReference type="EMBL" id="FWWY01000001">
    <property type="protein sequence ID" value="SMC01974.1"/>
    <property type="molecule type" value="Genomic_DNA"/>
</dbReference>
<dbReference type="Proteomes" id="UP000192660">
    <property type="component" value="Unassembled WGS sequence"/>
</dbReference>
<evidence type="ECO:0000313" key="1">
    <source>
        <dbReference type="EMBL" id="SMC01974.1"/>
    </source>
</evidence>
<dbReference type="Pfam" id="PF07505">
    <property type="entry name" value="DUF5131"/>
    <property type="match status" value="1"/>
</dbReference>
<sequence>MADHSRIDWTDATWNPVTGCSKVSPGCQHCYAERLSHRFGWTTQPWTAPHAAENVRWDRLRVMQPLHWRKPRRIFVNSMGDLFHDQVPDAFLIEVFTTIQSAPRHIFQVLTKRPARMRAWMLDPPRSLLRRDGQGWPPPNLWLGVSVEDQRWADERIPLLVTTPAAIRFVSGEPLLAPLDLTSWLPDLDWVIVGAESGPGARPMDDDWVRSLRDQCLTAGVAFWFKQRADAQGHKQLHPQLDGRTWHMWPRTASAGDLHPV</sequence>
<keyword evidence="2" id="KW-1185">Reference proteome</keyword>
<accession>A0A1W1W6R2</accession>
<evidence type="ECO:0000313" key="2">
    <source>
        <dbReference type="Proteomes" id="UP000192660"/>
    </source>
</evidence>
<dbReference type="InterPro" id="IPR011101">
    <property type="entry name" value="DUF5131"/>
</dbReference>
<proteinExistence type="predicted"/>
<dbReference type="RefSeq" id="WP_084660712.1">
    <property type="nucleotide sequence ID" value="NZ_FWWY01000001.1"/>
</dbReference>
<name>A0A1W1W6R2_SULTA</name>
<protein>
    <submittedName>
        <fullName evidence="1">Protein gp37</fullName>
    </submittedName>
</protein>